<comment type="caution">
    <text evidence="1">The sequence shown here is derived from an EMBL/GenBank/DDBJ whole genome shotgun (WGS) entry which is preliminary data.</text>
</comment>
<evidence type="ECO:0000313" key="2">
    <source>
        <dbReference type="Proteomes" id="UP000002837"/>
    </source>
</evidence>
<reference evidence="1" key="1">
    <citation type="submission" date="2012-09" db="EMBL/GenBank/DDBJ databases">
        <authorList>
            <person name="Harkins D.M."/>
            <person name="Durkin A.S."/>
            <person name="Brinkac L.M."/>
            <person name="Selengut J.D."/>
            <person name="Sanka R."/>
            <person name="DePew J."/>
            <person name="Purushe J."/>
            <person name="Picardeau M."/>
            <person name="Werts C."/>
            <person name="Goarant C."/>
            <person name="Vinetz J.M."/>
            <person name="Sutton G.G."/>
            <person name="Nelson W.C."/>
            <person name="Fouts D.E."/>
        </authorList>
    </citation>
    <scope>NUCLEOTIDE SEQUENCE [LARGE SCALE GENOMIC DNA]</scope>
    <source>
        <strain evidence="1">200801926</strain>
    </source>
</reference>
<sequence>MQSFPMGRSEKLNAELSYGSLCRSNLFHGGLSEEIQVIVGKVMALYGSA</sequence>
<dbReference type="EMBL" id="AKWJ02000025">
    <property type="protein sequence ID" value="EKP13772.1"/>
    <property type="molecule type" value="Genomic_DNA"/>
</dbReference>
<gene>
    <name evidence="1" type="ORF">LEP1GSC128_2486</name>
</gene>
<organism evidence="1 2">
    <name type="scientific">Leptospira borgpetersenii str. 200801926</name>
    <dbReference type="NCBI Taxonomy" id="1193009"/>
    <lineage>
        <taxon>Bacteria</taxon>
        <taxon>Pseudomonadati</taxon>
        <taxon>Spirochaetota</taxon>
        <taxon>Spirochaetia</taxon>
        <taxon>Leptospirales</taxon>
        <taxon>Leptospiraceae</taxon>
        <taxon>Leptospira</taxon>
    </lineage>
</organism>
<accession>A0ABP2S3L8</accession>
<evidence type="ECO:0000313" key="1">
    <source>
        <dbReference type="EMBL" id="EKP13772.1"/>
    </source>
</evidence>
<name>A0ABP2S3L8_LEPBO</name>
<protein>
    <submittedName>
        <fullName evidence="1">Uncharacterized protein</fullName>
    </submittedName>
</protein>
<dbReference type="Proteomes" id="UP000002837">
    <property type="component" value="Unassembled WGS sequence"/>
</dbReference>
<proteinExistence type="predicted"/>
<keyword evidence="2" id="KW-1185">Reference proteome</keyword>